<dbReference type="RefSeq" id="WP_069479214.1">
    <property type="nucleotide sequence ID" value="NZ_CP017111.1"/>
</dbReference>
<dbReference type="PATRIC" id="fig|1193502.14.peg.2986"/>
<keyword evidence="3" id="KW-1185">Reference proteome</keyword>
<dbReference type="KEGG" id="shal:SHALO_2950"/>
<dbReference type="STRING" id="1193502.SHALO_2950"/>
<name>A0A1D7TP02_9BACT</name>
<sequence length="111" mass="12646">MPVGPIGNVIYANQMITVQAGKQMDYQNSVQMQSAIASALQNEKEEIVEDVRPAEETYKIDPEHEHEHQRREEENGATEEQMKQKEELAEHHDAKEEEVPAVQNGHLDIKA</sequence>
<dbReference type="EMBL" id="CP017111">
    <property type="protein sequence ID" value="AOO66702.1"/>
    <property type="molecule type" value="Genomic_DNA"/>
</dbReference>
<proteinExistence type="predicted"/>
<dbReference type="AlphaFoldDB" id="A0A1D7TP02"/>
<accession>A0A1D7TP02</accession>
<protein>
    <submittedName>
        <fullName evidence="2">Uncharacterized protein</fullName>
    </submittedName>
</protein>
<feature type="region of interest" description="Disordered" evidence="1">
    <location>
        <begin position="57"/>
        <end position="111"/>
    </location>
</feature>
<evidence type="ECO:0000313" key="2">
    <source>
        <dbReference type="EMBL" id="AOO66702.1"/>
    </source>
</evidence>
<organism evidence="2 3">
    <name type="scientific">Sulfurospirillum halorespirans DSM 13726</name>
    <dbReference type="NCBI Taxonomy" id="1193502"/>
    <lineage>
        <taxon>Bacteria</taxon>
        <taxon>Pseudomonadati</taxon>
        <taxon>Campylobacterota</taxon>
        <taxon>Epsilonproteobacteria</taxon>
        <taxon>Campylobacterales</taxon>
        <taxon>Sulfurospirillaceae</taxon>
        <taxon>Sulfurospirillum</taxon>
    </lineage>
</organism>
<reference evidence="3" key="1">
    <citation type="submission" date="2016-08" db="EMBL/GenBank/DDBJ databases">
        <title>Complete genome sequence of the organohalide-respiring Epsilonproteobacterium Sulfurospirillum halorespirans.</title>
        <authorList>
            <person name="Goris T."/>
            <person name="Zimmermann J."/>
            <person name="Schenz B."/>
            <person name="Lemos M."/>
            <person name="Hackermueller J."/>
            <person name="Diekert G."/>
        </authorList>
    </citation>
    <scope>NUCLEOTIDE SEQUENCE [LARGE SCALE GENOMIC DNA]</scope>
    <source>
        <strain>DSM 13726</strain>
        <strain evidence="3">PCE-M2</strain>
    </source>
</reference>
<gene>
    <name evidence="2" type="ORF">SHALO_2950</name>
</gene>
<feature type="compositionally biased region" description="Basic and acidic residues" evidence="1">
    <location>
        <begin position="57"/>
        <end position="98"/>
    </location>
</feature>
<evidence type="ECO:0000313" key="3">
    <source>
        <dbReference type="Proteomes" id="UP000094609"/>
    </source>
</evidence>
<dbReference type="Proteomes" id="UP000094609">
    <property type="component" value="Chromosome"/>
</dbReference>
<evidence type="ECO:0000256" key="1">
    <source>
        <dbReference type="SAM" id="MobiDB-lite"/>
    </source>
</evidence>